<name>A0A6A5FUY6_CAERE</name>
<dbReference type="KEGG" id="crq:GCK72_022768"/>
<dbReference type="RefSeq" id="XP_053578621.1">
    <property type="nucleotide sequence ID" value="XM_053735055.1"/>
</dbReference>
<proteinExistence type="predicted"/>
<protein>
    <submittedName>
        <fullName evidence="1">Uncharacterized protein</fullName>
    </submittedName>
</protein>
<dbReference type="CTD" id="78777562"/>
<comment type="caution">
    <text evidence="1">The sequence shown here is derived from an EMBL/GenBank/DDBJ whole genome shotgun (WGS) entry which is preliminary data.</text>
</comment>
<accession>A0A6A5FUY6</accession>
<reference evidence="1 2" key="1">
    <citation type="submission" date="2019-12" db="EMBL/GenBank/DDBJ databases">
        <title>Chromosome-level assembly of the Caenorhabditis remanei genome.</title>
        <authorList>
            <person name="Teterina A.A."/>
            <person name="Willis J.H."/>
            <person name="Phillips P.C."/>
        </authorList>
    </citation>
    <scope>NUCLEOTIDE SEQUENCE [LARGE SCALE GENOMIC DNA]</scope>
    <source>
        <strain evidence="1 2">PX506</strain>
        <tissue evidence="1">Whole organism</tissue>
    </source>
</reference>
<evidence type="ECO:0000313" key="1">
    <source>
        <dbReference type="EMBL" id="KAF1746315.1"/>
    </source>
</evidence>
<organism evidence="1 2">
    <name type="scientific">Caenorhabditis remanei</name>
    <name type="common">Caenorhabditis vulgaris</name>
    <dbReference type="NCBI Taxonomy" id="31234"/>
    <lineage>
        <taxon>Eukaryota</taxon>
        <taxon>Metazoa</taxon>
        <taxon>Ecdysozoa</taxon>
        <taxon>Nematoda</taxon>
        <taxon>Chromadorea</taxon>
        <taxon>Rhabditida</taxon>
        <taxon>Rhabditina</taxon>
        <taxon>Rhabditomorpha</taxon>
        <taxon>Rhabditoidea</taxon>
        <taxon>Rhabditidae</taxon>
        <taxon>Peloderinae</taxon>
        <taxon>Caenorhabditis</taxon>
    </lineage>
</organism>
<evidence type="ECO:0000313" key="2">
    <source>
        <dbReference type="Proteomes" id="UP000483820"/>
    </source>
</evidence>
<dbReference type="EMBL" id="WUAV01000006">
    <property type="protein sequence ID" value="KAF1746315.1"/>
    <property type="molecule type" value="Genomic_DNA"/>
</dbReference>
<dbReference type="AlphaFoldDB" id="A0A6A5FUY6"/>
<sequence>MRTLCQFESDTKATCTASEQIFPMKDFPHPIWRGTGEEWNGSFNLAVSTVVLFDLAWTLRIRSQSTHRKALKNTQTSPLKLWEKVAGRSAKRANEVATWEDGLHELEHFIGDVLESV</sequence>
<dbReference type="Proteomes" id="UP000483820">
    <property type="component" value="Chromosome X"/>
</dbReference>
<gene>
    <name evidence="1" type="ORF">GCK72_022768</name>
</gene>
<dbReference type="GeneID" id="78777562"/>